<proteinExistence type="predicted"/>
<evidence type="ECO:0000313" key="3">
    <source>
        <dbReference type="Proteomes" id="UP000612055"/>
    </source>
</evidence>
<feature type="region of interest" description="Disordered" evidence="1">
    <location>
        <begin position="532"/>
        <end position="618"/>
    </location>
</feature>
<feature type="compositionally biased region" description="Gly residues" evidence="1">
    <location>
        <begin position="397"/>
        <end position="420"/>
    </location>
</feature>
<feature type="compositionally biased region" description="Acidic residues" evidence="1">
    <location>
        <begin position="725"/>
        <end position="765"/>
    </location>
</feature>
<feature type="region of interest" description="Disordered" evidence="1">
    <location>
        <begin position="102"/>
        <end position="126"/>
    </location>
</feature>
<feature type="compositionally biased region" description="Basic and acidic residues" evidence="1">
    <location>
        <begin position="279"/>
        <end position="291"/>
    </location>
</feature>
<evidence type="ECO:0000313" key="2">
    <source>
        <dbReference type="EMBL" id="KAG2484934.1"/>
    </source>
</evidence>
<evidence type="ECO:0008006" key="4">
    <source>
        <dbReference type="Google" id="ProtNLM"/>
    </source>
</evidence>
<dbReference type="Proteomes" id="UP000612055">
    <property type="component" value="Unassembled WGS sequence"/>
</dbReference>
<comment type="caution">
    <text evidence="2">The sequence shown here is derived from an EMBL/GenBank/DDBJ whole genome shotgun (WGS) entry which is preliminary data.</text>
</comment>
<feature type="region of interest" description="Disordered" evidence="1">
    <location>
        <begin position="397"/>
        <end position="422"/>
    </location>
</feature>
<name>A0A835XK49_9CHLO</name>
<protein>
    <recommendedName>
        <fullName evidence="4">MYND-type domain-containing protein</fullName>
    </recommendedName>
</protein>
<dbReference type="AlphaFoldDB" id="A0A835XK49"/>
<feature type="compositionally biased region" description="Acidic residues" evidence="1">
    <location>
        <begin position="254"/>
        <end position="271"/>
    </location>
</feature>
<keyword evidence="3" id="KW-1185">Reference proteome</keyword>
<dbReference type="EMBL" id="JAEHOE010000139">
    <property type="protein sequence ID" value="KAG2484934.1"/>
    <property type="molecule type" value="Genomic_DNA"/>
</dbReference>
<feature type="region of interest" description="Disordered" evidence="1">
    <location>
        <begin position="246"/>
        <end position="291"/>
    </location>
</feature>
<accession>A0A835XK49</accession>
<reference evidence="2" key="1">
    <citation type="journal article" date="2020" name="bioRxiv">
        <title>Comparative genomics of Chlamydomonas.</title>
        <authorList>
            <person name="Craig R.J."/>
            <person name="Hasan A.R."/>
            <person name="Ness R.W."/>
            <person name="Keightley P.D."/>
        </authorList>
    </citation>
    <scope>NUCLEOTIDE SEQUENCE</scope>
    <source>
        <strain evidence="2">CCAP 11/70</strain>
    </source>
</reference>
<organism evidence="2 3">
    <name type="scientific">Edaphochlamys debaryana</name>
    <dbReference type="NCBI Taxonomy" id="47281"/>
    <lineage>
        <taxon>Eukaryota</taxon>
        <taxon>Viridiplantae</taxon>
        <taxon>Chlorophyta</taxon>
        <taxon>core chlorophytes</taxon>
        <taxon>Chlorophyceae</taxon>
        <taxon>CS clade</taxon>
        <taxon>Chlamydomonadales</taxon>
        <taxon>Chlamydomonadales incertae sedis</taxon>
        <taxon>Edaphochlamys</taxon>
    </lineage>
</organism>
<feature type="compositionally biased region" description="Low complexity" evidence="1">
    <location>
        <begin position="575"/>
        <end position="599"/>
    </location>
</feature>
<sequence length="1253" mass="126255">MPRPRAGGQSDAFRLGASTAHLEANRTFLATASAKWTDAEWARAVAALQFLEDTTSDRSYAAETSTEMCDSLRWAWADPRKQQALLTVSAFALRAVAGEPLEAKPGARPGASGGPSGTNAAIPPASGAIPLDSPTLPLAATCFGHVARMANLLLVNSHLAGDDGEEELARILGERQGRSGVSALISIPALSAEVARSLVRTHTLQGLALALARAPERLPRLKERLALAVNAASLMEGLMSYMSYEARQSRPGDSDDEDEDEYNLYDSDDEGGSVSGSDGDSRSGRARGRRESTARAEEVLCAVRISAVLEHLARALLLLAAEVPRAGGGGAGEELRGKLNEAQRRSLAALDSHLTAGLMLWGHTSTTFLAHSDYGSAVRYLFLAHLGAQLSVAEGAGAEGSGSGSGGGSSSGAGGGGRAGGEAAAEGGAAAAHFYGLPLERLPPAVVDGCGGCARPQCLSSKPVLRSDSVRSALKYLALREGEDQQGEGAGGSENKRGCASADRIAGPAARYALAMRVAGAAEAHWREYRSKLAPSGSGSTSVSASGSKPESDGGAGPSSSAAAPPSAPQRPLTQKQLRQAKQAAARQQAAAAAAAAKAKPGRGEQGSGGGADPDPLTVRRKDRWQYSAAPGLGLDALASAAPAAAALARRDEARAGRAKGGEAAAPAGAGAVVPLPAEWYSAAVRALHAAMDDPRALAVALHTRSVEEVLRRALHQDRPGPTAADEDDSDEDDSDEDESEWYEANEDEAFEGEDEGEEEGEEEDPIAAEALAAALESAALALRKGARGAGLRNFKGLSVGVGRAVRAGLLPCLERLLRTAVGQLGSGLGSMPGAAGDRAAAWAVSVWQVTCDFEALLPALSFAPPSQSARLVESLAQALPGACMAAVRADVVGSCGPSLLPSVLLRKCVATAALEAATEAAGLLPAAEEPQPPGAGPGLAAASATVCALALVAARLLPAASRAAQQLSSADRLGSVAPHGLGASAATAANAAAAEMLGAMLTAAVLEWVPLLAAACLDAARRGDGRAAAEFRALLLTDLDVLALLDLALAFAKAGRCSWLHDTSGPAVQAAQALTLVCPAELAAAFAPLYGVEAGLGRRKGRGPAPRQGLAAALRAELAKGGAAADPEAARRLEALLARPGGAGGGAGGGGAGAVGSSSVAVEEAEREVRKQLAYWGPAASRLAPPSEAAALGPLCAHPACANLAGDSEGALLLPARCGRCGLGGYCGAECAAAHGRGSHGGVCGLGRGGDK</sequence>
<feature type="region of interest" description="Disordered" evidence="1">
    <location>
        <begin position="713"/>
        <end position="765"/>
    </location>
</feature>
<gene>
    <name evidence="2" type="ORF">HYH03_016320</name>
</gene>
<evidence type="ECO:0000256" key="1">
    <source>
        <dbReference type="SAM" id="MobiDB-lite"/>
    </source>
</evidence>
<feature type="compositionally biased region" description="Low complexity" evidence="1">
    <location>
        <begin position="536"/>
        <end position="548"/>
    </location>
</feature>